<proteinExistence type="predicted"/>
<dbReference type="InterPro" id="IPR050098">
    <property type="entry name" value="TFPI/VKTCI-like"/>
</dbReference>
<keyword evidence="9" id="KW-1185">Reference proteome</keyword>
<evidence type="ECO:0000256" key="5">
    <source>
        <dbReference type="ARBA" id="ARBA00023157"/>
    </source>
</evidence>
<dbReference type="EMBL" id="CAXITT010000004">
    <property type="protein sequence ID" value="CAL1526337.1"/>
    <property type="molecule type" value="Genomic_DNA"/>
</dbReference>
<dbReference type="InterPro" id="IPR002223">
    <property type="entry name" value="Kunitz_BPTI"/>
</dbReference>
<comment type="caution">
    <text evidence="8">The sequence shown here is derived from an EMBL/GenBank/DDBJ whole genome shotgun (WGS) entry which is preliminary data.</text>
</comment>
<evidence type="ECO:0000256" key="2">
    <source>
        <dbReference type="ARBA" id="ARBA00022525"/>
    </source>
</evidence>
<feature type="chain" id="PRO_5043987919" description="BPTI/Kunitz inhibitor domain-containing protein" evidence="6">
    <location>
        <begin position="21"/>
        <end position="90"/>
    </location>
</feature>
<comment type="subcellular location">
    <subcellularLocation>
        <location evidence="1">Secreted</location>
    </subcellularLocation>
</comment>
<dbReference type="Pfam" id="PF00014">
    <property type="entry name" value="Kunitz_BPTI"/>
    <property type="match status" value="1"/>
</dbReference>
<evidence type="ECO:0000256" key="3">
    <source>
        <dbReference type="ARBA" id="ARBA00022690"/>
    </source>
</evidence>
<feature type="domain" description="BPTI/Kunitz inhibitor" evidence="7">
    <location>
        <begin position="26"/>
        <end position="76"/>
    </location>
</feature>
<organism evidence="8 9">
    <name type="scientific">Lymnaea stagnalis</name>
    <name type="common">Great pond snail</name>
    <name type="synonym">Helix stagnalis</name>
    <dbReference type="NCBI Taxonomy" id="6523"/>
    <lineage>
        <taxon>Eukaryota</taxon>
        <taxon>Metazoa</taxon>
        <taxon>Spiralia</taxon>
        <taxon>Lophotrochozoa</taxon>
        <taxon>Mollusca</taxon>
        <taxon>Gastropoda</taxon>
        <taxon>Heterobranchia</taxon>
        <taxon>Euthyneura</taxon>
        <taxon>Panpulmonata</taxon>
        <taxon>Hygrophila</taxon>
        <taxon>Lymnaeoidea</taxon>
        <taxon>Lymnaeidae</taxon>
        <taxon>Lymnaea</taxon>
    </lineage>
</organism>
<evidence type="ECO:0000256" key="4">
    <source>
        <dbReference type="ARBA" id="ARBA00022900"/>
    </source>
</evidence>
<dbReference type="InterPro" id="IPR020901">
    <property type="entry name" value="Prtase_inh_Kunz-CS"/>
</dbReference>
<dbReference type="GO" id="GO:0004867">
    <property type="term" value="F:serine-type endopeptidase inhibitor activity"/>
    <property type="evidence" value="ECO:0007669"/>
    <property type="project" value="UniProtKB-KW"/>
</dbReference>
<keyword evidence="5" id="KW-1015">Disulfide bond</keyword>
<dbReference type="AlphaFoldDB" id="A0AAV2H1B5"/>
<evidence type="ECO:0000256" key="1">
    <source>
        <dbReference type="ARBA" id="ARBA00004613"/>
    </source>
</evidence>
<dbReference type="SMART" id="SM00131">
    <property type="entry name" value="KU"/>
    <property type="match status" value="1"/>
</dbReference>
<dbReference type="Gene3D" id="4.10.410.10">
    <property type="entry name" value="Pancreatic trypsin inhibitor Kunitz domain"/>
    <property type="match status" value="1"/>
</dbReference>
<evidence type="ECO:0000313" key="9">
    <source>
        <dbReference type="Proteomes" id="UP001497497"/>
    </source>
</evidence>
<keyword evidence="3" id="KW-0646">Protease inhibitor</keyword>
<keyword evidence="2" id="KW-0964">Secreted</keyword>
<dbReference type="FunFam" id="4.10.410.10:FF:000011">
    <property type="entry name" value="Tissue factor pathway inhibitor"/>
    <property type="match status" value="1"/>
</dbReference>
<dbReference type="GO" id="GO:0005615">
    <property type="term" value="C:extracellular space"/>
    <property type="evidence" value="ECO:0007669"/>
    <property type="project" value="TreeGrafter"/>
</dbReference>
<dbReference type="PROSITE" id="PS50279">
    <property type="entry name" value="BPTI_KUNITZ_2"/>
    <property type="match status" value="1"/>
</dbReference>
<gene>
    <name evidence="8" type="ORF">GSLYS_00000514001</name>
</gene>
<evidence type="ECO:0000259" key="7">
    <source>
        <dbReference type="PROSITE" id="PS50279"/>
    </source>
</evidence>
<keyword evidence="6" id="KW-0732">Signal</keyword>
<feature type="signal peptide" evidence="6">
    <location>
        <begin position="1"/>
        <end position="20"/>
    </location>
</feature>
<keyword evidence="4" id="KW-0722">Serine protease inhibitor</keyword>
<dbReference type="Proteomes" id="UP001497497">
    <property type="component" value="Unassembled WGS sequence"/>
</dbReference>
<evidence type="ECO:0000256" key="6">
    <source>
        <dbReference type="SAM" id="SignalP"/>
    </source>
</evidence>
<name>A0AAV2H1B5_LYMST</name>
<reference evidence="8 9" key="1">
    <citation type="submission" date="2024-04" db="EMBL/GenBank/DDBJ databases">
        <authorList>
            <consortium name="Genoscope - CEA"/>
            <person name="William W."/>
        </authorList>
    </citation>
    <scope>NUCLEOTIDE SEQUENCE [LARGE SCALE GENOMIC DNA]</scope>
</reference>
<dbReference type="PROSITE" id="PS00280">
    <property type="entry name" value="BPTI_KUNITZ_1"/>
    <property type="match status" value="1"/>
</dbReference>
<protein>
    <recommendedName>
        <fullName evidence="7">BPTI/Kunitz inhibitor domain-containing protein</fullName>
    </recommendedName>
</protein>
<dbReference type="PANTHER" id="PTHR10083">
    <property type="entry name" value="KUNITZ-TYPE PROTEASE INHIBITOR-RELATED"/>
    <property type="match status" value="1"/>
</dbReference>
<evidence type="ECO:0000313" key="8">
    <source>
        <dbReference type="EMBL" id="CAL1526337.1"/>
    </source>
</evidence>
<dbReference type="PRINTS" id="PR00759">
    <property type="entry name" value="BASICPTASE"/>
</dbReference>
<dbReference type="InterPro" id="IPR036880">
    <property type="entry name" value="Kunitz_BPTI_sf"/>
</dbReference>
<accession>A0AAV2H1B5</accession>
<sequence>MMTKMLVFCLFGMLCIRLSTQKTAICELQPDAGTCKGLFDRYFFNKVRGECEYFAYGGCNGNANNFKSSELCLTTCGPAVKKYRHTSFGK</sequence>
<dbReference type="PANTHER" id="PTHR10083:SF328">
    <property type="entry name" value="TISSUE FACTOR PATHWAY INHIBITOR"/>
    <property type="match status" value="1"/>
</dbReference>
<dbReference type="SUPFAM" id="SSF57362">
    <property type="entry name" value="BPTI-like"/>
    <property type="match status" value="1"/>
</dbReference>